<feature type="domain" description="Fumarylacetoacetase N-terminal" evidence="15">
    <location>
        <begin position="16"/>
        <end position="120"/>
    </location>
</feature>
<evidence type="ECO:0000256" key="1">
    <source>
        <dbReference type="ARBA" id="ARBA00004782"/>
    </source>
</evidence>
<dbReference type="GO" id="GO:1902000">
    <property type="term" value="P:homogentisate catabolic process"/>
    <property type="evidence" value="ECO:0007669"/>
    <property type="project" value="TreeGrafter"/>
</dbReference>
<dbReference type="InterPro" id="IPR036462">
    <property type="entry name" value="Fumarylacetoacetase_N_sf"/>
</dbReference>
<feature type="binding site" evidence="11">
    <location>
        <position position="243"/>
    </location>
    <ligand>
        <name>substrate</name>
    </ligand>
</feature>
<keyword evidence="8 13" id="KW-0828">Tyrosine catabolism</keyword>
<feature type="binding site" evidence="12">
    <location>
        <position position="202"/>
    </location>
    <ligand>
        <name>Ca(2+)</name>
        <dbReference type="ChEBI" id="CHEBI:29108"/>
    </ligand>
</feature>
<dbReference type="InterPro" id="IPR005959">
    <property type="entry name" value="Fumarylacetoacetase"/>
</dbReference>
<dbReference type="SUPFAM" id="SSF56529">
    <property type="entry name" value="FAH"/>
    <property type="match status" value="1"/>
</dbReference>
<dbReference type="PANTHER" id="PTHR43069:SF5">
    <property type="entry name" value="FUMARYLACETOACETASE"/>
    <property type="match status" value="1"/>
</dbReference>
<dbReference type="InterPro" id="IPR011234">
    <property type="entry name" value="Fumarylacetoacetase-like_C"/>
</dbReference>
<name>A0AB34KBA4_9PEZI</name>
<dbReference type="InterPro" id="IPR015377">
    <property type="entry name" value="Fumarylacetoacetase_N"/>
</dbReference>
<evidence type="ECO:0000256" key="10">
    <source>
        <dbReference type="PIRSR" id="PIRSR605959-1"/>
    </source>
</evidence>
<evidence type="ECO:0000259" key="14">
    <source>
        <dbReference type="Pfam" id="PF01557"/>
    </source>
</evidence>
<dbReference type="SUPFAM" id="SSF63433">
    <property type="entry name" value="Fumarylacetoacetate hydrolase, FAH, N-terminal domain"/>
    <property type="match status" value="1"/>
</dbReference>
<comment type="catalytic activity">
    <reaction evidence="13">
        <text>4-fumarylacetoacetate + H2O = acetoacetate + fumarate + H(+)</text>
        <dbReference type="Rhea" id="RHEA:10244"/>
        <dbReference type="ChEBI" id="CHEBI:13705"/>
        <dbReference type="ChEBI" id="CHEBI:15377"/>
        <dbReference type="ChEBI" id="CHEBI:15378"/>
        <dbReference type="ChEBI" id="CHEBI:18034"/>
        <dbReference type="ChEBI" id="CHEBI:29806"/>
        <dbReference type="EC" id="3.7.1.2"/>
    </reaction>
</comment>
<dbReference type="Proteomes" id="UP000803884">
    <property type="component" value="Unassembled WGS sequence"/>
</dbReference>
<evidence type="ECO:0000256" key="9">
    <source>
        <dbReference type="ARBA" id="ARBA00023232"/>
    </source>
</evidence>
<evidence type="ECO:0000256" key="7">
    <source>
        <dbReference type="ARBA" id="ARBA00022842"/>
    </source>
</evidence>
<comment type="pathway">
    <text evidence="1 13">Amino-acid degradation; L-phenylalanine degradation; acetoacetate and fumarate from L-phenylalanine: step 6/6.</text>
</comment>
<dbReference type="GeneID" id="96010527"/>
<evidence type="ECO:0000313" key="16">
    <source>
        <dbReference type="EMBL" id="KAL1582210.1"/>
    </source>
</evidence>
<feature type="binding site" evidence="12">
    <location>
        <position position="236"/>
    </location>
    <ligand>
        <name>Mg(2+)</name>
        <dbReference type="ChEBI" id="CHEBI:18420"/>
    </ligand>
</feature>
<evidence type="ECO:0000256" key="3">
    <source>
        <dbReference type="ARBA" id="ARBA00012094"/>
    </source>
</evidence>
<dbReference type="AlphaFoldDB" id="A0AB34KBA4"/>
<dbReference type="EC" id="3.7.1.2" evidence="3 13"/>
<evidence type="ECO:0000256" key="5">
    <source>
        <dbReference type="ARBA" id="ARBA00022801"/>
    </source>
</evidence>
<evidence type="ECO:0000256" key="6">
    <source>
        <dbReference type="ARBA" id="ARBA00022837"/>
    </source>
</evidence>
<evidence type="ECO:0000256" key="11">
    <source>
        <dbReference type="PIRSR" id="PIRSR605959-2"/>
    </source>
</evidence>
<keyword evidence="17" id="KW-1185">Reference proteome</keyword>
<protein>
    <recommendedName>
        <fullName evidence="3 13">Fumarylacetoacetase</fullName>
        <ecNumber evidence="3 13">3.7.1.2</ecNumber>
    </recommendedName>
    <alternativeName>
        <fullName evidence="13">Fumarylacetoacetate hydrolase</fullName>
    </alternativeName>
</protein>
<dbReference type="Pfam" id="PF01557">
    <property type="entry name" value="FAA_hydrolase"/>
    <property type="match status" value="1"/>
</dbReference>
<organism evidence="16 17">
    <name type="scientific">Cladosporium halotolerans</name>
    <dbReference type="NCBI Taxonomy" id="1052096"/>
    <lineage>
        <taxon>Eukaryota</taxon>
        <taxon>Fungi</taxon>
        <taxon>Dikarya</taxon>
        <taxon>Ascomycota</taxon>
        <taxon>Pezizomycotina</taxon>
        <taxon>Dothideomycetes</taxon>
        <taxon>Dothideomycetidae</taxon>
        <taxon>Cladosporiales</taxon>
        <taxon>Cladosporiaceae</taxon>
        <taxon>Cladosporium</taxon>
    </lineage>
</organism>
<evidence type="ECO:0000259" key="15">
    <source>
        <dbReference type="Pfam" id="PF09298"/>
    </source>
</evidence>
<dbReference type="GO" id="GO:0046872">
    <property type="term" value="F:metal ion binding"/>
    <property type="evidence" value="ECO:0007669"/>
    <property type="project" value="UniProtKB-UniRule"/>
</dbReference>
<comment type="cofactor">
    <cofactor evidence="13">
        <name>Mg(2+)</name>
        <dbReference type="ChEBI" id="CHEBI:18420"/>
    </cofactor>
    <cofactor evidence="13">
        <name>Ca(2+)</name>
        <dbReference type="ChEBI" id="CHEBI:29108"/>
    </cofactor>
</comment>
<keyword evidence="4 12" id="KW-0479">Metal-binding</keyword>
<feature type="binding site" evidence="11">
    <location>
        <position position="355"/>
    </location>
    <ligand>
        <name>substrate</name>
    </ligand>
</feature>
<dbReference type="GO" id="GO:0004334">
    <property type="term" value="F:fumarylacetoacetase activity"/>
    <property type="evidence" value="ECO:0007669"/>
    <property type="project" value="UniProtKB-UniRule"/>
</dbReference>
<evidence type="ECO:0000313" key="17">
    <source>
        <dbReference type="Proteomes" id="UP000803884"/>
    </source>
</evidence>
<dbReference type="GO" id="GO:0006572">
    <property type="term" value="P:L-tyrosine catabolic process"/>
    <property type="evidence" value="ECO:0007669"/>
    <property type="project" value="UniProtKB-UniRule"/>
</dbReference>
<dbReference type="InterPro" id="IPR036663">
    <property type="entry name" value="Fumarylacetoacetase_C_sf"/>
</dbReference>
<evidence type="ECO:0000256" key="8">
    <source>
        <dbReference type="ARBA" id="ARBA00022878"/>
    </source>
</evidence>
<keyword evidence="5 13" id="KW-0378">Hydrolase</keyword>
<dbReference type="Gene3D" id="3.90.850.10">
    <property type="entry name" value="Fumarylacetoacetase-like, C-terminal domain"/>
    <property type="match status" value="1"/>
</dbReference>
<feature type="domain" description="Fumarylacetoacetase-like C-terminal" evidence="14">
    <location>
        <begin position="127"/>
        <end position="396"/>
    </location>
</feature>
<comment type="caution">
    <text evidence="16">The sequence shown here is derived from an EMBL/GenBank/DDBJ whole genome shotgun (WGS) entry which is preliminary data.</text>
</comment>
<accession>A0AB34KBA4</accession>
<evidence type="ECO:0000256" key="12">
    <source>
        <dbReference type="PIRSR" id="PIRSR605959-3"/>
    </source>
</evidence>
<feature type="active site" description="Proton acceptor" evidence="10">
    <location>
        <position position="135"/>
    </location>
</feature>
<dbReference type="EMBL" id="JAAQHG020000059">
    <property type="protein sequence ID" value="KAL1582210.1"/>
    <property type="molecule type" value="Genomic_DNA"/>
</dbReference>
<dbReference type="PANTHER" id="PTHR43069">
    <property type="entry name" value="FUMARYLACETOACETASE"/>
    <property type="match status" value="1"/>
</dbReference>
<dbReference type="Gene3D" id="2.30.30.230">
    <property type="entry name" value="Fumarylacetoacetase, N-terminal domain"/>
    <property type="match status" value="1"/>
</dbReference>
<feature type="binding site" evidence="12">
    <location>
        <position position="260"/>
    </location>
    <ligand>
        <name>Mg(2+)</name>
        <dbReference type="ChEBI" id="CHEBI:18420"/>
    </ligand>
</feature>
<evidence type="ECO:0000256" key="2">
    <source>
        <dbReference type="ARBA" id="ARBA00010211"/>
    </source>
</evidence>
<feature type="binding site" evidence="12">
    <location>
        <position position="204"/>
    </location>
    <ligand>
        <name>Ca(2+)</name>
        <dbReference type="ChEBI" id="CHEBI:29108"/>
    </ligand>
</feature>
<feature type="binding site" evidence="12">
    <location>
        <position position="256"/>
    </location>
    <ligand>
        <name>Mg(2+)</name>
        <dbReference type="ChEBI" id="CHEBI:18420"/>
    </ligand>
</feature>
<sequence>MNSPLPGYASHFGLDNVPFGIASSERHPRPQCVTRYRDYVIFLASLHERFQDVKGLPPDVFANSTLNIFAALPKAVHRAVRQRLQNLVATLSQEPNGDTSNFTLPSTAVEPISLVSMHLPIHSGDFSDFSCSSDHVQNASEAMTGTRSYPPAFYHQPIGYAGRCSSLEVSGKSQERPLGQFWSGKPGSSEIVFEASRRMDFELELGCIVGKPLGRRERLSAEKAGEHVFGFVLVNDWSARDIQGFEMTPLGPMNGKNLGTSVSPWVIVPEALERFRTASIARKADVPVRSYLSDTGRDALDIKLSVHILSSGSERHSTVCRSNSSYLYWTLEQCLAQQALAGSGLQTGDIIATGTVSGSGEEEHGCLMEHMRVGTKPPRGYLEDGETVLLEGFCGEGVGFGECVGALMPASEINAC</sequence>
<comment type="similarity">
    <text evidence="2 13">Belongs to the FAH family.</text>
</comment>
<dbReference type="GO" id="GO:0006559">
    <property type="term" value="P:L-phenylalanine catabolic process"/>
    <property type="evidence" value="ECO:0007669"/>
    <property type="project" value="UniProtKB-UniRule"/>
</dbReference>
<feature type="binding site" evidence="12">
    <location>
        <position position="236"/>
    </location>
    <ligand>
        <name>Ca(2+)</name>
        <dbReference type="ChEBI" id="CHEBI:29108"/>
    </ligand>
</feature>
<keyword evidence="6 12" id="KW-0106">Calcium</keyword>
<keyword evidence="9 13" id="KW-0585">Phenylalanine catabolism</keyword>
<feature type="binding site" evidence="12">
    <location>
        <position position="128"/>
    </location>
    <ligand>
        <name>Ca(2+)</name>
        <dbReference type="ChEBI" id="CHEBI:29108"/>
    </ligand>
</feature>
<reference evidence="16 17" key="1">
    <citation type="journal article" date="2020" name="Microbiol. Resour. Announc.">
        <title>Draft Genome Sequence of a Cladosporium Species Isolated from the Mesophotic Ascidian Didemnum maculosum.</title>
        <authorList>
            <person name="Gioti A."/>
            <person name="Siaperas R."/>
            <person name="Nikolaivits E."/>
            <person name="Le Goff G."/>
            <person name="Ouazzani J."/>
            <person name="Kotoulas G."/>
            <person name="Topakas E."/>
        </authorList>
    </citation>
    <scope>NUCLEOTIDE SEQUENCE [LARGE SCALE GENOMIC DNA]</scope>
    <source>
        <strain evidence="16 17">TM138-S3</strain>
    </source>
</reference>
<evidence type="ECO:0000256" key="4">
    <source>
        <dbReference type="ARBA" id="ARBA00022723"/>
    </source>
</evidence>
<proteinExistence type="inferred from homology"/>
<dbReference type="Pfam" id="PF09298">
    <property type="entry name" value="FAA_hydrolase_N"/>
    <property type="match status" value="1"/>
</dbReference>
<keyword evidence="7 12" id="KW-0460">Magnesium</keyword>
<evidence type="ECO:0000256" key="13">
    <source>
        <dbReference type="RuleBase" id="RU366008"/>
    </source>
</evidence>
<gene>
    <name evidence="16" type="ORF">WHR41_09085</name>
</gene>
<dbReference type="RefSeq" id="XP_069225317.1">
    <property type="nucleotide sequence ID" value="XM_069377689.1"/>
</dbReference>